<keyword evidence="4" id="KW-0812">Transmembrane</keyword>
<dbReference type="AlphaFoldDB" id="A0A2J8V337"/>
<feature type="domain" description="P-type" evidence="5">
    <location>
        <begin position="96"/>
        <end position="142"/>
    </location>
</feature>
<evidence type="ECO:0000256" key="2">
    <source>
        <dbReference type="PROSITE-ProRule" id="PRU00779"/>
    </source>
</evidence>
<dbReference type="CDD" id="cd00111">
    <property type="entry name" value="Trefoil"/>
    <property type="match status" value="1"/>
</dbReference>
<dbReference type="PROSITE" id="PS51448">
    <property type="entry name" value="P_TREFOIL_2"/>
    <property type="match status" value="1"/>
</dbReference>
<evidence type="ECO:0000259" key="5">
    <source>
        <dbReference type="PROSITE" id="PS51448"/>
    </source>
</evidence>
<dbReference type="InterPro" id="IPR017957">
    <property type="entry name" value="P_trefoil_CS"/>
</dbReference>
<evidence type="ECO:0000313" key="6">
    <source>
        <dbReference type="EMBL" id="PNJ51933.1"/>
    </source>
</evidence>
<dbReference type="SUPFAM" id="SSF57492">
    <property type="entry name" value="Trefoil"/>
    <property type="match status" value="1"/>
</dbReference>
<dbReference type="Gene3D" id="2.60.40.1760">
    <property type="entry name" value="glycosyl hydrolase (family 31)"/>
    <property type="match status" value="1"/>
</dbReference>
<dbReference type="InterPro" id="IPR051816">
    <property type="entry name" value="Glycosyl_Hydrolase_31"/>
</dbReference>
<feature type="non-terminal residue" evidence="6">
    <location>
        <position position="193"/>
    </location>
</feature>
<feature type="region of interest" description="Disordered" evidence="3">
    <location>
        <begin position="41"/>
        <end position="94"/>
    </location>
</feature>
<evidence type="ECO:0000256" key="1">
    <source>
        <dbReference type="ARBA" id="ARBA00023157"/>
    </source>
</evidence>
<dbReference type="InterPro" id="IPR000519">
    <property type="entry name" value="P_trefoil_dom"/>
</dbReference>
<keyword evidence="1" id="KW-1015">Disulfide bond</keyword>
<comment type="caution">
    <text evidence="6">The sequence shown here is derived from an EMBL/GenBank/DDBJ whole genome shotgun (WGS) entry which is preliminary data.</text>
</comment>
<dbReference type="Pfam" id="PF00088">
    <property type="entry name" value="Trefoil"/>
    <property type="match status" value="1"/>
</dbReference>
<feature type="compositionally biased region" description="Low complexity" evidence="3">
    <location>
        <begin position="42"/>
        <end position="64"/>
    </location>
</feature>
<evidence type="ECO:0000256" key="4">
    <source>
        <dbReference type="SAM" id="Phobius"/>
    </source>
</evidence>
<reference evidence="6" key="1">
    <citation type="submission" date="2017-12" db="EMBL/GenBank/DDBJ databases">
        <title>High-resolution comparative analysis of great ape genomes.</title>
        <authorList>
            <person name="Pollen A."/>
            <person name="Hastie A."/>
            <person name="Hormozdiari F."/>
            <person name="Dougherty M."/>
            <person name="Liu R."/>
            <person name="Chaisson M."/>
            <person name="Hoppe E."/>
            <person name="Hill C."/>
            <person name="Pang A."/>
            <person name="Hillier L."/>
            <person name="Baker C."/>
            <person name="Armstrong J."/>
            <person name="Shendure J."/>
            <person name="Paten B."/>
            <person name="Wilson R."/>
            <person name="Chao H."/>
            <person name="Schneider V."/>
            <person name="Ventura M."/>
            <person name="Kronenberg Z."/>
            <person name="Murali S."/>
            <person name="Gordon D."/>
            <person name="Cantsilieris S."/>
            <person name="Munson K."/>
            <person name="Nelson B."/>
            <person name="Raja A."/>
            <person name="Underwood J."/>
            <person name="Diekhans M."/>
            <person name="Fiddes I."/>
            <person name="Haussler D."/>
            <person name="Eichler E."/>
        </authorList>
    </citation>
    <scope>NUCLEOTIDE SEQUENCE [LARGE SCALE GENOMIC DNA]</scope>
    <source>
        <strain evidence="6">Susie</strain>
    </source>
</reference>
<organism evidence="6">
    <name type="scientific">Pongo abelii</name>
    <name type="common">Sumatran orangutan</name>
    <name type="synonym">Pongo pygmaeus abelii</name>
    <dbReference type="NCBI Taxonomy" id="9601"/>
    <lineage>
        <taxon>Eukaryota</taxon>
        <taxon>Metazoa</taxon>
        <taxon>Chordata</taxon>
        <taxon>Craniata</taxon>
        <taxon>Vertebrata</taxon>
        <taxon>Euteleostomi</taxon>
        <taxon>Mammalia</taxon>
        <taxon>Eutheria</taxon>
        <taxon>Euarchontoglires</taxon>
        <taxon>Primates</taxon>
        <taxon>Haplorrhini</taxon>
        <taxon>Catarrhini</taxon>
        <taxon>Hominidae</taxon>
        <taxon>Pongo</taxon>
    </lineage>
</organism>
<keyword evidence="4" id="KW-1133">Transmembrane helix</keyword>
<name>A0A2J8V337_PONAB</name>
<dbReference type="EMBL" id="NDHI03003435">
    <property type="protein sequence ID" value="PNJ51933.1"/>
    <property type="molecule type" value="Genomic_DNA"/>
</dbReference>
<sequence>MARKKLKKFTTLEIVLSVLLLVLFIISIVLIVLLAKESLKSTAPDPGTTGTPDPGTTASIQPRTTSPPDPGTTGTTHPRTTGPLDPGTTATTPVSAECPVVNELERINCIPDQPPTKATCDQRGCCWNPQGAVSVPWCYYSKNHSYHMEGDLVNTNAGFTARLKNLPSSPVFGSNVDNVLLTAEYQTSNRFHF</sequence>
<dbReference type="PANTHER" id="PTHR43863">
    <property type="entry name" value="HYDROLASE, PUTATIVE (AFU_ORTHOLOGUE AFUA_1G03140)-RELATED"/>
    <property type="match status" value="1"/>
</dbReference>
<dbReference type="PANTHER" id="PTHR43863:SF2">
    <property type="entry name" value="MALTASE-GLUCOAMYLASE"/>
    <property type="match status" value="1"/>
</dbReference>
<dbReference type="InterPro" id="IPR044913">
    <property type="entry name" value="P_trefoil_dom_sf"/>
</dbReference>
<protein>
    <submittedName>
        <fullName evidence="6">MGAM isoform 7</fullName>
    </submittedName>
</protein>
<feature type="compositionally biased region" description="Low complexity" evidence="3">
    <location>
        <begin position="71"/>
        <end position="83"/>
    </location>
</feature>
<dbReference type="PROSITE" id="PS00025">
    <property type="entry name" value="P_TREFOIL_1"/>
    <property type="match status" value="1"/>
</dbReference>
<comment type="caution">
    <text evidence="2">Lacks conserved residue(s) required for the propagation of feature annotation.</text>
</comment>
<gene>
    <name evidence="6" type="ORF">CR201_G0022822</name>
</gene>
<keyword evidence="4" id="KW-0472">Membrane</keyword>
<dbReference type="SMART" id="SM00018">
    <property type="entry name" value="PD"/>
    <property type="match status" value="1"/>
</dbReference>
<dbReference type="FunFam" id="4.10.110.10:FF:000003">
    <property type="entry name" value="Maltase-glucoamylase, intestinal"/>
    <property type="match status" value="1"/>
</dbReference>
<dbReference type="Gene3D" id="4.10.110.10">
    <property type="entry name" value="Spasmolytic Protein, domain 1"/>
    <property type="match status" value="1"/>
</dbReference>
<feature type="transmembrane region" description="Helical" evidence="4">
    <location>
        <begin position="12"/>
        <end position="35"/>
    </location>
</feature>
<proteinExistence type="predicted"/>
<accession>A0A2J8V337</accession>
<evidence type="ECO:0000256" key="3">
    <source>
        <dbReference type="SAM" id="MobiDB-lite"/>
    </source>
</evidence>